<dbReference type="InterPro" id="IPR050953">
    <property type="entry name" value="N4_N6_ade-DNA_methylase"/>
</dbReference>
<dbReference type="Pfam" id="PF20473">
    <property type="entry name" value="MmeI_Mtase"/>
    <property type="match status" value="1"/>
</dbReference>
<keyword evidence="3 9" id="KW-0808">Transferase</keyword>
<evidence type="ECO:0000256" key="1">
    <source>
        <dbReference type="ARBA" id="ARBA00011900"/>
    </source>
</evidence>
<evidence type="ECO:0000256" key="4">
    <source>
        <dbReference type="ARBA" id="ARBA00047942"/>
    </source>
</evidence>
<name>A0A9W4CRR4_9CYAN</name>
<dbReference type="Pfam" id="PF20465">
    <property type="entry name" value="MmeI_hel"/>
    <property type="match status" value="1"/>
</dbReference>
<dbReference type="AlphaFoldDB" id="A0A9W4CRR4"/>
<dbReference type="PANTHER" id="PTHR33841:SF1">
    <property type="entry name" value="DNA METHYLTRANSFERASE A"/>
    <property type="match status" value="1"/>
</dbReference>
<dbReference type="PANTHER" id="PTHR33841">
    <property type="entry name" value="DNA METHYLTRANSFERASE YEEA-RELATED"/>
    <property type="match status" value="1"/>
</dbReference>
<sequence>MPTTPESLQQFVNYCQQYITGDEKGQGQIFLDRLFQAFGYEGPLQAGATFEQRIEKAEKSGNMGFADLLWKNHVLIEMKKRGSDLQDREYRTQAERYYIRIKKSDRPRYVILCNFDEFHIYDFDNQPDDPVDIIALEDLPRRIPAFSFLEAKNLRPQFKNNQVEITEKAARRLGDVLHSLLERGERNHFKKYTPLQAQRFVLQCILAMYAEDIGLLPPAIFTRCLQDCLEDQENAYDILGGLFQAMNQTGVVPDGRYEGVDYFNGGLFQEIHPIKLEYGELNLLFACAGQDWSKVRPSIFGNLFEGALNYTDKTQKKSKQQRHAHGIHFTSEADIRSIVLPTIREYWENRISQANTLKELQILYHELIDYKILDPACGSGNFLYVAYQELKYIEKILFEKIANFEDISGYTQKVSPQQFYGMDINAFAVELAKVTLMVGRKVTIDKLGLNEPSLPLDTLDQNIICTDALFTEWVKADAIIGNPPFLGGYRIRQELGDEYAKKVFNKFNDMEAQIDFACYWFRLAHNSISKTGRIGLVATNSICQGKNRKSSLDYIIENEGHIYNAISSQVWSGEAAVYVSIVNWCKIPVKSCSLDGNFVPQINSSLTSLVDGSKAVKLSANLKKSFVGVQPNSQGFFISQTLADEWIKQNNLNLTVIKQLISATDLTDNPNGEPSRWIIDFQNMSLEEITDYYLPFEYLKIHVKPERENNREAVLREKWWRFKRTNEAMRKALGKLSICFLIPCHSKWFIPLPSPIQYLPNNSITVIPSDDYYILGLLTSNIHRIWVKAQSSTLEDRTRYTNTTCFETFPFPQTPSKKIVETIRKTAMDLHEYRSQEMEKKGWGITQLYNQYYPEPASKLYQLHQNLDQWVIEAYHFKPEDNLLEKLLDLNQECAEKEKRGEVIIGAVAPHF</sequence>
<proteinExistence type="predicted"/>
<feature type="domain" description="MmeI-like N-terminal" evidence="5">
    <location>
        <begin position="20"/>
        <end position="182"/>
    </location>
</feature>
<gene>
    <name evidence="9" type="primary">yeeA</name>
    <name evidence="9" type="ORF">NO713_04519</name>
</gene>
<evidence type="ECO:0000256" key="3">
    <source>
        <dbReference type="ARBA" id="ARBA00022679"/>
    </source>
</evidence>
<comment type="catalytic activity">
    <reaction evidence="4">
        <text>a 2'-deoxyadenosine in DNA + S-adenosyl-L-methionine = an N(6)-methyl-2'-deoxyadenosine in DNA + S-adenosyl-L-homocysteine + H(+)</text>
        <dbReference type="Rhea" id="RHEA:15197"/>
        <dbReference type="Rhea" id="RHEA-COMP:12418"/>
        <dbReference type="Rhea" id="RHEA-COMP:12419"/>
        <dbReference type="ChEBI" id="CHEBI:15378"/>
        <dbReference type="ChEBI" id="CHEBI:57856"/>
        <dbReference type="ChEBI" id="CHEBI:59789"/>
        <dbReference type="ChEBI" id="CHEBI:90615"/>
        <dbReference type="ChEBI" id="CHEBI:90616"/>
        <dbReference type="EC" id="2.1.1.72"/>
    </reaction>
</comment>
<protein>
    <recommendedName>
        <fullName evidence="1">site-specific DNA-methyltransferase (adenine-specific)</fullName>
        <ecNumber evidence="1">2.1.1.72</ecNumber>
    </recommendedName>
</protein>
<dbReference type="InterPro" id="IPR046819">
    <property type="entry name" value="MmeI_hel"/>
</dbReference>
<dbReference type="Pfam" id="PF20464">
    <property type="entry name" value="MmeI_N"/>
    <property type="match status" value="1"/>
</dbReference>
<evidence type="ECO:0000259" key="5">
    <source>
        <dbReference type="Pfam" id="PF20464"/>
    </source>
</evidence>
<keyword evidence="10" id="KW-1185">Reference proteome</keyword>
<accession>A0A9W4CRR4</accession>
<dbReference type="PRINTS" id="PR00507">
    <property type="entry name" value="N12N6MTFRASE"/>
</dbReference>
<dbReference type="GO" id="GO:0032259">
    <property type="term" value="P:methylation"/>
    <property type="evidence" value="ECO:0007669"/>
    <property type="project" value="UniProtKB-KW"/>
</dbReference>
<evidence type="ECO:0000259" key="8">
    <source>
        <dbReference type="Pfam" id="PF20473"/>
    </source>
</evidence>
<dbReference type="InterPro" id="IPR046817">
    <property type="entry name" value="MmeI_N"/>
</dbReference>
<dbReference type="InterPro" id="IPR029063">
    <property type="entry name" value="SAM-dependent_MTases_sf"/>
</dbReference>
<dbReference type="RefSeq" id="WP_254174678.1">
    <property type="nucleotide sequence ID" value="NZ_LR882967.1"/>
</dbReference>
<dbReference type="REBASE" id="641151">
    <property type="entry name" value="Pps713ORF4519P"/>
</dbReference>
<keyword evidence="2 9" id="KW-0489">Methyltransferase</keyword>
<reference evidence="9" key="1">
    <citation type="submission" date="2020-09" db="EMBL/GenBank/DDBJ databases">
        <authorList>
            <person name="Blom J."/>
        </authorList>
    </citation>
    <scope>NUCLEOTIDE SEQUENCE</scope>
    <source>
        <strain evidence="9">No.713</strain>
    </source>
</reference>
<dbReference type="Proteomes" id="UP001153719">
    <property type="component" value="Chromosome"/>
</dbReference>
<dbReference type="Gene3D" id="3.40.50.150">
    <property type="entry name" value="Vaccinia Virus protein VP39"/>
    <property type="match status" value="1"/>
</dbReference>
<dbReference type="GO" id="GO:0009007">
    <property type="term" value="F:site-specific DNA-methyltransferase (adenine-specific) activity"/>
    <property type="evidence" value="ECO:0007669"/>
    <property type="project" value="UniProtKB-EC"/>
</dbReference>
<evidence type="ECO:0000256" key="2">
    <source>
        <dbReference type="ARBA" id="ARBA00022603"/>
    </source>
</evidence>
<feature type="domain" description="MmeI-like target recognition" evidence="7">
    <location>
        <begin position="619"/>
        <end position="813"/>
    </location>
</feature>
<dbReference type="InterPro" id="IPR046820">
    <property type="entry name" value="MmeI_TRD"/>
</dbReference>
<dbReference type="InterPro" id="IPR002052">
    <property type="entry name" value="DNA_methylase_N6_adenine_CS"/>
</dbReference>
<evidence type="ECO:0000259" key="6">
    <source>
        <dbReference type="Pfam" id="PF20465"/>
    </source>
</evidence>
<dbReference type="SUPFAM" id="SSF53335">
    <property type="entry name" value="S-adenosyl-L-methionine-dependent methyltransferases"/>
    <property type="match status" value="1"/>
</dbReference>
<organism evidence="9 10">
    <name type="scientific">Planktothrix pseudagardhii</name>
    <dbReference type="NCBI Taxonomy" id="132604"/>
    <lineage>
        <taxon>Bacteria</taxon>
        <taxon>Bacillati</taxon>
        <taxon>Cyanobacteriota</taxon>
        <taxon>Cyanophyceae</taxon>
        <taxon>Oscillatoriophycideae</taxon>
        <taxon>Oscillatoriales</taxon>
        <taxon>Microcoleaceae</taxon>
        <taxon>Planktothrix</taxon>
    </lineage>
</organism>
<dbReference type="PROSITE" id="PS00092">
    <property type="entry name" value="N6_MTASE"/>
    <property type="match status" value="1"/>
</dbReference>
<dbReference type="Pfam" id="PF20466">
    <property type="entry name" value="MmeI_TRD"/>
    <property type="match status" value="1"/>
</dbReference>
<dbReference type="KEGG" id="ppsu:NO713_04519"/>
<feature type="domain" description="MmeI-like DNA-methyltransferase" evidence="8">
    <location>
        <begin position="355"/>
        <end position="583"/>
    </location>
</feature>
<evidence type="ECO:0000313" key="10">
    <source>
        <dbReference type="Proteomes" id="UP001153719"/>
    </source>
</evidence>
<evidence type="ECO:0000313" key="9">
    <source>
        <dbReference type="EMBL" id="CAD5979388.1"/>
    </source>
</evidence>
<evidence type="ECO:0000259" key="7">
    <source>
        <dbReference type="Pfam" id="PF20466"/>
    </source>
</evidence>
<dbReference type="InterPro" id="IPR046816">
    <property type="entry name" value="MmeI_Mtase"/>
</dbReference>
<feature type="domain" description="MmeI-like helicase spacer" evidence="6">
    <location>
        <begin position="197"/>
        <end position="268"/>
    </location>
</feature>
<dbReference type="EMBL" id="LR882967">
    <property type="protein sequence ID" value="CAD5979388.1"/>
    <property type="molecule type" value="Genomic_DNA"/>
</dbReference>
<dbReference type="GO" id="GO:0003676">
    <property type="term" value="F:nucleic acid binding"/>
    <property type="evidence" value="ECO:0007669"/>
    <property type="project" value="InterPro"/>
</dbReference>
<dbReference type="EC" id="2.1.1.72" evidence="1"/>